<dbReference type="Pfam" id="PF00089">
    <property type="entry name" value="Trypsin"/>
    <property type="match status" value="1"/>
</dbReference>
<dbReference type="PaxDb" id="9986-ENSOCUP00000020729"/>
<evidence type="ECO:0000256" key="5">
    <source>
        <dbReference type="RuleBase" id="RU363034"/>
    </source>
</evidence>
<evidence type="ECO:0000256" key="1">
    <source>
        <dbReference type="ARBA" id="ARBA00022670"/>
    </source>
</evidence>
<protein>
    <recommendedName>
        <fullName evidence="7">Peptidase S1 domain-containing protein</fullName>
    </recommendedName>
</protein>
<dbReference type="Bgee" id="ENSOCUG00000023048">
    <property type="expression patterns" value="Expressed in testis"/>
</dbReference>
<dbReference type="PROSITE" id="PS00134">
    <property type="entry name" value="TRYPSIN_HIS"/>
    <property type="match status" value="1"/>
</dbReference>
<feature type="domain" description="Peptidase S1" evidence="7">
    <location>
        <begin position="40"/>
        <end position="271"/>
    </location>
</feature>
<feature type="transmembrane region" description="Helical" evidence="6">
    <location>
        <begin position="6"/>
        <end position="24"/>
    </location>
</feature>
<dbReference type="GO" id="GO:0006508">
    <property type="term" value="P:proteolysis"/>
    <property type="evidence" value="ECO:0007669"/>
    <property type="project" value="UniProtKB-KW"/>
</dbReference>
<dbReference type="EMBL" id="AAGW02010980">
    <property type="status" value="NOT_ANNOTATED_CDS"/>
    <property type="molecule type" value="Genomic_DNA"/>
</dbReference>
<evidence type="ECO:0000256" key="6">
    <source>
        <dbReference type="SAM" id="Phobius"/>
    </source>
</evidence>
<keyword evidence="4" id="KW-1015">Disulfide bond</keyword>
<dbReference type="FunFam" id="2.40.10.10:FF:000003">
    <property type="entry name" value="Transmembrane serine protease 3"/>
    <property type="match status" value="1"/>
</dbReference>
<dbReference type="PANTHER" id="PTHR24252:SF7">
    <property type="entry name" value="HYALIN"/>
    <property type="match status" value="1"/>
</dbReference>
<evidence type="ECO:0000259" key="7">
    <source>
        <dbReference type="PROSITE" id="PS50240"/>
    </source>
</evidence>
<keyword evidence="6" id="KW-1133">Transmembrane helix</keyword>
<keyword evidence="2 5" id="KW-0378">Hydrolase</keyword>
<dbReference type="Proteomes" id="UP000001811">
    <property type="component" value="Chromosome 2"/>
</dbReference>
<dbReference type="PROSITE" id="PS00135">
    <property type="entry name" value="TRYPSIN_SER"/>
    <property type="match status" value="1"/>
</dbReference>
<dbReference type="eggNOG" id="KOG3627">
    <property type="taxonomic scope" value="Eukaryota"/>
</dbReference>
<dbReference type="InterPro" id="IPR009003">
    <property type="entry name" value="Peptidase_S1_PA"/>
</dbReference>
<keyword evidence="9" id="KW-1185">Reference proteome</keyword>
<keyword evidence="3 5" id="KW-0720">Serine protease</keyword>
<dbReference type="InterPro" id="IPR043504">
    <property type="entry name" value="Peptidase_S1_PA_chymotrypsin"/>
</dbReference>
<dbReference type="InterPro" id="IPR001254">
    <property type="entry name" value="Trypsin_dom"/>
</dbReference>
<dbReference type="PROSITE" id="PS50240">
    <property type="entry name" value="TRYPSIN_DOM"/>
    <property type="match status" value="1"/>
</dbReference>
<dbReference type="Gene3D" id="2.40.10.10">
    <property type="entry name" value="Trypsin-like serine proteases"/>
    <property type="match status" value="1"/>
</dbReference>
<dbReference type="SUPFAM" id="SSF50494">
    <property type="entry name" value="Trypsin-like serine proteases"/>
    <property type="match status" value="1"/>
</dbReference>
<dbReference type="SMART" id="SM00020">
    <property type="entry name" value="Tryp_SPc"/>
    <property type="match status" value="1"/>
</dbReference>
<dbReference type="GO" id="GO:0004252">
    <property type="term" value="F:serine-type endopeptidase activity"/>
    <property type="evidence" value="ECO:0007669"/>
    <property type="project" value="InterPro"/>
</dbReference>
<dbReference type="InterPro" id="IPR018114">
    <property type="entry name" value="TRYPSIN_HIS"/>
</dbReference>
<dbReference type="InParanoid" id="G1TUK3"/>
<reference evidence="8" key="3">
    <citation type="submission" date="2025-09" db="UniProtKB">
        <authorList>
            <consortium name="Ensembl"/>
        </authorList>
    </citation>
    <scope>IDENTIFICATION</scope>
    <source>
        <strain evidence="8">Thorbecke</strain>
    </source>
</reference>
<dbReference type="GeneTree" id="ENSGT00940000156020"/>
<dbReference type="STRING" id="9986.ENSOCUP00000020729"/>
<keyword evidence="6" id="KW-0472">Membrane</keyword>
<dbReference type="AlphaFoldDB" id="G1TUK3"/>
<organism evidence="8 9">
    <name type="scientific">Oryctolagus cuniculus</name>
    <name type="common">Rabbit</name>
    <dbReference type="NCBI Taxonomy" id="9986"/>
    <lineage>
        <taxon>Eukaryota</taxon>
        <taxon>Metazoa</taxon>
        <taxon>Chordata</taxon>
        <taxon>Craniata</taxon>
        <taxon>Vertebrata</taxon>
        <taxon>Euteleostomi</taxon>
        <taxon>Mammalia</taxon>
        <taxon>Eutheria</taxon>
        <taxon>Euarchontoglires</taxon>
        <taxon>Glires</taxon>
        <taxon>Lagomorpha</taxon>
        <taxon>Leporidae</taxon>
        <taxon>Oryctolagus</taxon>
    </lineage>
</organism>
<name>G1TUK3_RABIT</name>
<dbReference type="CDD" id="cd00190">
    <property type="entry name" value="Tryp_SPc"/>
    <property type="match status" value="1"/>
</dbReference>
<evidence type="ECO:0000313" key="9">
    <source>
        <dbReference type="Proteomes" id="UP000001811"/>
    </source>
</evidence>
<keyword evidence="6" id="KW-0812">Transmembrane</keyword>
<reference evidence="8" key="2">
    <citation type="submission" date="2025-08" db="UniProtKB">
        <authorList>
            <consortium name="Ensembl"/>
        </authorList>
    </citation>
    <scope>IDENTIFICATION</scope>
    <source>
        <strain evidence="8">Thorbecke</strain>
    </source>
</reference>
<dbReference type="SMR" id="G1TUK3"/>
<dbReference type="PANTHER" id="PTHR24252">
    <property type="entry name" value="ACROSIN-RELATED"/>
    <property type="match status" value="1"/>
</dbReference>
<proteinExistence type="predicted"/>
<dbReference type="Ensembl" id="ENSOCUT00000027632.2">
    <property type="protein sequence ID" value="ENSOCUP00000020729.2"/>
    <property type="gene ID" value="ENSOCUG00000023048.2"/>
</dbReference>
<sequence>SQLTVTIGLWLFPPSSVFFFLAICGRRIIAKSEKLNMSGVIGGEPASITDFPWQVGILSQGYYLCGGTILSEWWILTASHCFIRANKSNLSIVHGTDDFNSTNLKKVQVDKLIMHSGFDSWILDNDIALLLLKSPLRLDVKSTPICLSKVTNIRKWSGCWVTGWGVTRAKSIGAPSSKLQKVDLKLMHWDTCFSVLPMFTKNMLCARNSQGGKDSCQGDSGGPLICHKKNNNSVWYQLGIVSWGAECGHKEIPGVYTKVSSYLSWIKKKTALAGKPYLREPDSGYSLLLSPWAILFQYFVILLLSW</sequence>
<dbReference type="HOGENOM" id="CLU_006842_0_4_1"/>
<dbReference type="PRINTS" id="PR00722">
    <property type="entry name" value="CHYMOTRYPSIN"/>
</dbReference>
<evidence type="ECO:0000256" key="3">
    <source>
        <dbReference type="ARBA" id="ARBA00022825"/>
    </source>
</evidence>
<accession>G1TUK3</accession>
<evidence type="ECO:0000256" key="4">
    <source>
        <dbReference type="ARBA" id="ARBA00023157"/>
    </source>
</evidence>
<keyword evidence="1 5" id="KW-0645">Protease</keyword>
<evidence type="ECO:0000256" key="2">
    <source>
        <dbReference type="ARBA" id="ARBA00022801"/>
    </source>
</evidence>
<dbReference type="InterPro" id="IPR001314">
    <property type="entry name" value="Peptidase_S1A"/>
</dbReference>
<reference evidence="8 9" key="1">
    <citation type="journal article" date="2011" name="Nature">
        <title>A high-resolution map of human evolutionary constraint using 29 mammals.</title>
        <authorList>
            <person name="Lindblad-Toh K."/>
            <person name="Garber M."/>
            <person name="Zuk O."/>
            <person name="Lin M.F."/>
            <person name="Parker B.J."/>
            <person name="Washietl S."/>
            <person name="Kheradpour P."/>
            <person name="Ernst J."/>
            <person name="Jordan G."/>
            <person name="Mauceli E."/>
            <person name="Ward L.D."/>
            <person name="Lowe C.B."/>
            <person name="Holloway A.K."/>
            <person name="Clamp M."/>
            <person name="Gnerre S."/>
            <person name="Alfoldi J."/>
            <person name="Beal K."/>
            <person name="Chang J."/>
            <person name="Clawson H."/>
            <person name="Cuff J."/>
            <person name="Di Palma F."/>
            <person name="Fitzgerald S."/>
            <person name="Flicek P."/>
            <person name="Guttman M."/>
            <person name="Hubisz M.J."/>
            <person name="Jaffe D.B."/>
            <person name="Jungreis I."/>
            <person name="Kent W.J."/>
            <person name="Kostka D."/>
            <person name="Lara M."/>
            <person name="Martins A.L."/>
            <person name="Massingham T."/>
            <person name="Moltke I."/>
            <person name="Raney B.J."/>
            <person name="Rasmussen M.D."/>
            <person name="Robinson J."/>
            <person name="Stark A."/>
            <person name="Vilella A.J."/>
            <person name="Wen J."/>
            <person name="Xie X."/>
            <person name="Zody M.C."/>
            <person name="Baldwin J."/>
            <person name="Bloom T."/>
            <person name="Chin C.W."/>
            <person name="Heiman D."/>
            <person name="Nicol R."/>
            <person name="Nusbaum C."/>
            <person name="Young S."/>
            <person name="Wilkinson J."/>
            <person name="Worley K.C."/>
            <person name="Kovar C.L."/>
            <person name="Muzny D.M."/>
            <person name="Gibbs R.A."/>
            <person name="Cree A."/>
            <person name="Dihn H.H."/>
            <person name="Fowler G."/>
            <person name="Jhangiani S."/>
            <person name="Joshi V."/>
            <person name="Lee S."/>
            <person name="Lewis L.R."/>
            <person name="Nazareth L.V."/>
            <person name="Okwuonu G."/>
            <person name="Santibanez J."/>
            <person name="Warren W.C."/>
            <person name="Mardis E.R."/>
            <person name="Weinstock G.M."/>
            <person name="Wilson R.K."/>
            <person name="Delehaunty K."/>
            <person name="Dooling D."/>
            <person name="Fronik C."/>
            <person name="Fulton L."/>
            <person name="Fulton B."/>
            <person name="Graves T."/>
            <person name="Minx P."/>
            <person name="Sodergren E."/>
            <person name="Birney E."/>
            <person name="Margulies E.H."/>
            <person name="Herrero J."/>
            <person name="Green E.D."/>
            <person name="Haussler D."/>
            <person name="Siepel A."/>
            <person name="Goldman N."/>
            <person name="Pollard K.S."/>
            <person name="Pedersen J.S."/>
            <person name="Lander E.S."/>
            <person name="Kellis M."/>
        </authorList>
    </citation>
    <scope>NUCLEOTIDE SEQUENCE [LARGE SCALE GENOMIC DNA]</scope>
    <source>
        <strain evidence="8 9">Thorbecke inbred</strain>
    </source>
</reference>
<dbReference type="InterPro" id="IPR033116">
    <property type="entry name" value="TRYPSIN_SER"/>
</dbReference>
<evidence type="ECO:0000313" key="8">
    <source>
        <dbReference type="Ensembl" id="ENSOCUP00000020729.2"/>
    </source>
</evidence>